<dbReference type="PROSITE" id="PS51892">
    <property type="entry name" value="SUBTILASE"/>
    <property type="match status" value="1"/>
</dbReference>
<protein>
    <submittedName>
        <fullName evidence="12">Peptidase S8/S53 domain</fullName>
    </submittedName>
</protein>
<dbReference type="GO" id="GO:0004252">
    <property type="term" value="F:serine-type endopeptidase activity"/>
    <property type="evidence" value="ECO:0007669"/>
    <property type="project" value="InterPro"/>
</dbReference>
<evidence type="ECO:0000256" key="6">
    <source>
        <dbReference type="PROSITE-ProRule" id="PRU01240"/>
    </source>
</evidence>
<name>A0AAN8VPA4_9MAGN</name>
<evidence type="ECO:0000313" key="12">
    <source>
        <dbReference type="EMBL" id="KAK6937715.1"/>
    </source>
</evidence>
<dbReference type="InterPro" id="IPR023828">
    <property type="entry name" value="Peptidase_S8_Ser-AS"/>
</dbReference>
<reference evidence="12 13" key="1">
    <citation type="submission" date="2023-12" db="EMBL/GenBank/DDBJ databases">
        <title>A high-quality genome assembly for Dillenia turbinata (Dilleniales).</title>
        <authorList>
            <person name="Chanderbali A."/>
        </authorList>
    </citation>
    <scope>NUCLEOTIDE SEQUENCE [LARGE SCALE GENOMIC DNA]</scope>
    <source>
        <strain evidence="12">LSX21</strain>
        <tissue evidence="12">Leaf</tissue>
    </source>
</reference>
<keyword evidence="2" id="KW-0645">Protease</keyword>
<dbReference type="AlphaFoldDB" id="A0AAN8VPA4"/>
<keyword evidence="5" id="KW-0720">Serine protease</keyword>
<keyword evidence="3 7" id="KW-0732">Signal</keyword>
<dbReference type="InterPro" id="IPR000209">
    <property type="entry name" value="Peptidase_S8/S53_dom"/>
</dbReference>
<feature type="domain" description="Peptidase S8/S53" evidence="8">
    <location>
        <begin position="298"/>
        <end position="396"/>
    </location>
</feature>
<evidence type="ECO:0000256" key="1">
    <source>
        <dbReference type="ARBA" id="ARBA00011073"/>
    </source>
</evidence>
<feature type="domain" description="Inhibitor I9" evidence="10">
    <location>
        <begin position="26"/>
        <end position="107"/>
    </location>
</feature>
<evidence type="ECO:0000256" key="2">
    <source>
        <dbReference type="ARBA" id="ARBA00022670"/>
    </source>
</evidence>
<dbReference type="InterPro" id="IPR003137">
    <property type="entry name" value="PA_domain"/>
</dbReference>
<dbReference type="GO" id="GO:0006508">
    <property type="term" value="P:proteolysis"/>
    <property type="evidence" value="ECO:0007669"/>
    <property type="project" value="UniProtKB-KW"/>
</dbReference>
<dbReference type="InterPro" id="IPR037045">
    <property type="entry name" value="S8pro/Inhibitor_I9_sf"/>
</dbReference>
<dbReference type="InterPro" id="IPR041469">
    <property type="entry name" value="Subtilisin-like_FN3"/>
</dbReference>
<evidence type="ECO:0000256" key="5">
    <source>
        <dbReference type="ARBA" id="ARBA00022825"/>
    </source>
</evidence>
<evidence type="ECO:0000259" key="8">
    <source>
        <dbReference type="Pfam" id="PF00082"/>
    </source>
</evidence>
<comment type="similarity">
    <text evidence="1 6">Belongs to the peptidase S8 family.</text>
</comment>
<comment type="caution">
    <text evidence="6">Lacks conserved residue(s) required for the propagation of feature annotation.</text>
</comment>
<dbReference type="PANTHER" id="PTHR10795">
    <property type="entry name" value="PROPROTEIN CONVERTASE SUBTILISIN/KEXIN"/>
    <property type="match status" value="1"/>
</dbReference>
<evidence type="ECO:0000313" key="13">
    <source>
        <dbReference type="Proteomes" id="UP001370490"/>
    </source>
</evidence>
<evidence type="ECO:0000259" key="10">
    <source>
        <dbReference type="Pfam" id="PF05922"/>
    </source>
</evidence>
<dbReference type="InterPro" id="IPR010259">
    <property type="entry name" value="S8pro/Inhibitor_I9"/>
</dbReference>
<dbReference type="Gene3D" id="3.40.50.200">
    <property type="entry name" value="Peptidase S8/S53 domain"/>
    <property type="match status" value="2"/>
</dbReference>
<dbReference type="InterPro" id="IPR045051">
    <property type="entry name" value="SBT"/>
</dbReference>
<dbReference type="FunFam" id="3.50.30.30:FF:000005">
    <property type="entry name" value="subtilisin-like protease SBT1.5"/>
    <property type="match status" value="1"/>
</dbReference>
<feature type="chain" id="PRO_5042975697" evidence="7">
    <location>
        <begin position="22"/>
        <end position="576"/>
    </location>
</feature>
<dbReference type="Gene3D" id="3.30.70.80">
    <property type="entry name" value="Peptidase S8 propeptide/proteinase inhibitor I9"/>
    <property type="match status" value="1"/>
</dbReference>
<dbReference type="SUPFAM" id="SSF52743">
    <property type="entry name" value="Subtilisin-like"/>
    <property type="match status" value="1"/>
</dbReference>
<evidence type="ECO:0000256" key="4">
    <source>
        <dbReference type="ARBA" id="ARBA00022801"/>
    </source>
</evidence>
<dbReference type="InterPro" id="IPR036852">
    <property type="entry name" value="Peptidase_S8/S53_dom_sf"/>
</dbReference>
<feature type="signal peptide" evidence="7">
    <location>
        <begin position="1"/>
        <end position="21"/>
    </location>
</feature>
<evidence type="ECO:0000256" key="7">
    <source>
        <dbReference type="SAM" id="SignalP"/>
    </source>
</evidence>
<accession>A0AAN8VPA4</accession>
<feature type="domain" description="Subtilisin-like protease fibronectin type-III" evidence="11">
    <location>
        <begin position="473"/>
        <end position="573"/>
    </location>
</feature>
<dbReference type="Pfam" id="PF02225">
    <property type="entry name" value="PA"/>
    <property type="match status" value="1"/>
</dbReference>
<dbReference type="Pfam" id="PF17766">
    <property type="entry name" value="fn3_6"/>
    <property type="match status" value="1"/>
</dbReference>
<evidence type="ECO:0000259" key="11">
    <source>
        <dbReference type="Pfam" id="PF17766"/>
    </source>
</evidence>
<evidence type="ECO:0000259" key="9">
    <source>
        <dbReference type="Pfam" id="PF02225"/>
    </source>
</evidence>
<feature type="domain" description="PA" evidence="9">
    <location>
        <begin position="187"/>
        <end position="270"/>
    </location>
</feature>
<keyword evidence="13" id="KW-1185">Reference proteome</keyword>
<dbReference type="Proteomes" id="UP001370490">
    <property type="component" value="Unassembled WGS sequence"/>
</dbReference>
<dbReference type="InterPro" id="IPR015500">
    <property type="entry name" value="Peptidase_S8_subtilisin-rel"/>
</dbReference>
<organism evidence="12 13">
    <name type="scientific">Dillenia turbinata</name>
    <dbReference type="NCBI Taxonomy" id="194707"/>
    <lineage>
        <taxon>Eukaryota</taxon>
        <taxon>Viridiplantae</taxon>
        <taxon>Streptophyta</taxon>
        <taxon>Embryophyta</taxon>
        <taxon>Tracheophyta</taxon>
        <taxon>Spermatophyta</taxon>
        <taxon>Magnoliopsida</taxon>
        <taxon>eudicotyledons</taxon>
        <taxon>Gunneridae</taxon>
        <taxon>Pentapetalae</taxon>
        <taxon>Dilleniales</taxon>
        <taxon>Dilleniaceae</taxon>
        <taxon>Dillenia</taxon>
    </lineage>
</organism>
<sequence length="576" mass="64201">METKIWVFCSTLFLCSIALHAHNLQTYIIQLHPQGFTSSSFTSKLQWHRSFLQNIISSEETPSSRLLYSYRSAMEGFAAQLSELEVESLRNLPDVIAIRPDRRLEIHTTHSYKFLGLHLGREGAWFKSRYGHGSIIGVLDTGIWPESPSFDDRWMPQVPKKWKGICQEGQDFNSSNWNQLRSAQRELELVYVKDGDTGSEYCFPGSLPEAKVHGRMVVCDRGVNARAEKGQIVKEAGGAAMILANTEINQEDNSVDVHVLPATVIGYAESVRLKSYMNSTRRPSARIEFGGTVIGKSRAPAVAQFSSRGPSLTDPSILKPDIVAPGVNIIAAWPQNLGPSGLPEDTRRVNFTVMSGTSMACPHVSGLAALVHAAYPKWSPAAIKSALMTTADVTDHFKKPIMDGNKPAGVFSVGAGHVNPERAVNPGLLYDIRPDEYITYLCTLGYTRSEIFTITHKNVSCREILQKNRGFSLNYPSISVIFKHGQTGRMIERRLTNVGGPNSVYSVEIMAPEGVKVRVKPRRLAFKYTNQSLSYKVWFVSKKMTETKTTYAEGHLIWVNSHNFYRVRSPLSVTWA</sequence>
<dbReference type="Gene3D" id="2.60.40.2310">
    <property type="match status" value="1"/>
</dbReference>
<dbReference type="PROSITE" id="PS00138">
    <property type="entry name" value="SUBTILASE_SER"/>
    <property type="match status" value="1"/>
</dbReference>
<gene>
    <name evidence="12" type="ORF">RJ641_031223</name>
</gene>
<dbReference type="Pfam" id="PF05922">
    <property type="entry name" value="Inhibitor_I9"/>
    <property type="match status" value="1"/>
</dbReference>
<proteinExistence type="inferred from homology"/>
<comment type="caution">
    <text evidence="12">The sequence shown here is derived from an EMBL/GenBank/DDBJ whole genome shotgun (WGS) entry which is preliminary data.</text>
</comment>
<dbReference type="PRINTS" id="PR00723">
    <property type="entry name" value="SUBTILISIN"/>
</dbReference>
<dbReference type="Pfam" id="PF00082">
    <property type="entry name" value="Peptidase_S8"/>
    <property type="match status" value="1"/>
</dbReference>
<evidence type="ECO:0000256" key="3">
    <source>
        <dbReference type="ARBA" id="ARBA00022729"/>
    </source>
</evidence>
<dbReference type="EMBL" id="JBAMMX010000006">
    <property type="protein sequence ID" value="KAK6937715.1"/>
    <property type="molecule type" value="Genomic_DNA"/>
</dbReference>
<dbReference type="FunFam" id="3.30.70.80:FF:000003">
    <property type="entry name" value="Subtilisin-like protease SBT1.9"/>
    <property type="match status" value="1"/>
</dbReference>
<keyword evidence="4" id="KW-0378">Hydrolase</keyword>